<proteinExistence type="predicted"/>
<dbReference type="SUPFAM" id="SSF52266">
    <property type="entry name" value="SGNH hydrolase"/>
    <property type="match status" value="1"/>
</dbReference>
<comment type="caution">
    <text evidence="1">The sequence shown here is derived from an EMBL/GenBank/DDBJ whole genome shotgun (WGS) entry which is preliminary data.</text>
</comment>
<organism evidence="1 2">
    <name type="scientific">candidate division CSSED10-310 bacterium</name>
    <dbReference type="NCBI Taxonomy" id="2855610"/>
    <lineage>
        <taxon>Bacteria</taxon>
        <taxon>Bacteria division CSSED10-310</taxon>
    </lineage>
</organism>
<accession>A0ABV6Z249</accession>
<sequence length="348" mass="41454">MKSKLGPAVLKISLALLSLVLCLVLAELTIRFFSLDQVIEEEMHNTSENADYGNRVRIDDPDIGWFLKGYDFSGDRLVINFEKPRIFERKKPNNTFRILVLGDSVAEVWTTWDPDQKFSRMLENDLNKKQDSIRYEIINVSVGSYNTAHRAALLRKWFYDWDFDLILVQHSLHDDLGSYHYDRTDGKKDIFVRYSRDIRGLKFFKDSKLLNSALIRFVNLRLFNTEYFKESAGIIGFYPNKQRQHYEWIKNHCHSRQMKLFVLIFPYLLDYSKHDLLIKHERLDQMLNDLNIPHYDLYDDFMKARYETLQGNPEDFCHPNFKGHLIAMRKLREQLYNKHILPQTTKNP</sequence>
<gene>
    <name evidence="1" type="ORF">ACFL27_20220</name>
</gene>
<dbReference type="InterPro" id="IPR036514">
    <property type="entry name" value="SGNH_hydro_sf"/>
</dbReference>
<protein>
    <recommendedName>
        <fullName evidence="3">SGNH hydrolase-type esterase domain-containing protein</fullName>
    </recommendedName>
</protein>
<evidence type="ECO:0000313" key="1">
    <source>
        <dbReference type="EMBL" id="MFC1852529.1"/>
    </source>
</evidence>
<reference evidence="1 2" key="1">
    <citation type="submission" date="2024-09" db="EMBL/GenBank/DDBJ databases">
        <title>Laminarin stimulates single cell rates of sulfate reduction while oxygen inhibits transcriptomic activity in coastal marine sediment.</title>
        <authorList>
            <person name="Lindsay M."/>
            <person name="Orcutt B."/>
            <person name="Emerson D."/>
            <person name="Stepanauskas R."/>
            <person name="D'Angelo T."/>
        </authorList>
    </citation>
    <scope>NUCLEOTIDE SEQUENCE [LARGE SCALE GENOMIC DNA]</scope>
    <source>
        <strain evidence="1">SAG AM-311-K15</strain>
    </source>
</reference>
<dbReference type="Proteomes" id="UP001594351">
    <property type="component" value="Unassembled WGS sequence"/>
</dbReference>
<dbReference type="EMBL" id="JBHPBY010000326">
    <property type="protein sequence ID" value="MFC1852529.1"/>
    <property type="molecule type" value="Genomic_DNA"/>
</dbReference>
<evidence type="ECO:0000313" key="2">
    <source>
        <dbReference type="Proteomes" id="UP001594351"/>
    </source>
</evidence>
<evidence type="ECO:0008006" key="3">
    <source>
        <dbReference type="Google" id="ProtNLM"/>
    </source>
</evidence>
<name>A0ABV6Z249_UNCC1</name>
<dbReference type="Gene3D" id="3.40.50.1110">
    <property type="entry name" value="SGNH hydrolase"/>
    <property type="match status" value="1"/>
</dbReference>
<keyword evidence="2" id="KW-1185">Reference proteome</keyword>